<organism evidence="2">
    <name type="scientific">freshwater metagenome</name>
    <dbReference type="NCBI Taxonomy" id="449393"/>
    <lineage>
        <taxon>unclassified sequences</taxon>
        <taxon>metagenomes</taxon>
        <taxon>ecological metagenomes</taxon>
    </lineage>
</organism>
<keyword evidence="1" id="KW-0812">Transmembrane</keyword>
<feature type="transmembrane region" description="Helical" evidence="1">
    <location>
        <begin position="214"/>
        <end position="232"/>
    </location>
</feature>
<sequence>MLGFSKSFLAGQRHQFNGPTVLIVSSYFLYSFVLYSKIGFLNRDLIANQVTGDTVQQVWFLAWPTHALRAGLNPLWSSSLDVPFGINLLSNTSMPLLGILCAPVTWLFGAIATYGLLLQLALGASATSAYFVARKLTMSQLSAFVVGLLYGFSSFFLAQGHAHLFLTFAPIPPIVFWLLWRIVIQDGPVRKLAVSLGFLLVADFLISAERVVMMLFVAFIALVVAALFASSDQRRVAIVGLRQAFLPLVATAGILGVGPVLISLFGPWSVRGNPHHWTTLHHGDLMEFVQPNIWFRPIGNWHSTLHDQLLGASLERGFYVGIPLLLGVVYGAWRYRSLVVTRIATVLFLVTGTLSLGSSFWINGHNTKIPTPFAWVAHVPLLSAVVPPRYMLFVILIVAFGAGALLDATVRNWGRLTGTQRNVRRVGAGLFVLLQLWCFVPASRFAAHPVQISPWYHSDEFRTVVKPGSNVLFFPYPNPFFNHAMLIQADTEMRFDITGGQAIIGDGHGHNQGITMIEPWQVSTVFLRATWGVTADTSVSDLPGMSHLMPPHSEATVAAFHDYVRRYQITTIIATPFGMEYPQAVRYLIDAFGEPQVRDAGQVRFWKIAPQP</sequence>
<evidence type="ECO:0000313" key="2">
    <source>
        <dbReference type="EMBL" id="CAB4861776.1"/>
    </source>
</evidence>
<feature type="transmembrane region" description="Helical" evidence="1">
    <location>
        <begin position="136"/>
        <end position="156"/>
    </location>
</feature>
<dbReference type="EMBL" id="CAFBLN010000006">
    <property type="protein sequence ID" value="CAB4861776.1"/>
    <property type="molecule type" value="Genomic_DNA"/>
</dbReference>
<feature type="transmembrane region" description="Helical" evidence="1">
    <location>
        <begin position="390"/>
        <end position="410"/>
    </location>
</feature>
<proteinExistence type="predicted"/>
<feature type="transmembrane region" description="Helical" evidence="1">
    <location>
        <begin position="317"/>
        <end position="333"/>
    </location>
</feature>
<feature type="transmembrane region" description="Helical" evidence="1">
    <location>
        <begin position="20"/>
        <end position="38"/>
    </location>
</feature>
<feature type="transmembrane region" description="Helical" evidence="1">
    <location>
        <begin position="422"/>
        <end position="442"/>
    </location>
</feature>
<reference evidence="2" key="1">
    <citation type="submission" date="2020-05" db="EMBL/GenBank/DDBJ databases">
        <authorList>
            <person name="Chiriac C."/>
            <person name="Salcher M."/>
            <person name="Ghai R."/>
            <person name="Kavagutti S V."/>
        </authorList>
    </citation>
    <scope>NUCLEOTIDE SEQUENCE</scope>
</reference>
<feature type="transmembrane region" description="Helical" evidence="1">
    <location>
        <begin position="96"/>
        <end position="124"/>
    </location>
</feature>
<dbReference type="AlphaFoldDB" id="A0A6J7CV40"/>
<feature type="transmembrane region" description="Helical" evidence="1">
    <location>
        <begin position="340"/>
        <end position="362"/>
    </location>
</feature>
<protein>
    <submittedName>
        <fullName evidence="2">Unannotated protein</fullName>
    </submittedName>
</protein>
<keyword evidence="1" id="KW-0472">Membrane</keyword>
<keyword evidence="1" id="KW-1133">Transmembrane helix</keyword>
<feature type="transmembrane region" description="Helical" evidence="1">
    <location>
        <begin position="244"/>
        <end position="265"/>
    </location>
</feature>
<accession>A0A6J7CV40</accession>
<gene>
    <name evidence="2" type="ORF">UFOPK3381_00297</name>
</gene>
<evidence type="ECO:0000256" key="1">
    <source>
        <dbReference type="SAM" id="Phobius"/>
    </source>
</evidence>
<feature type="transmembrane region" description="Helical" evidence="1">
    <location>
        <begin position="162"/>
        <end position="180"/>
    </location>
</feature>
<name>A0A6J7CV40_9ZZZZ</name>